<dbReference type="AlphaFoldDB" id="A0A1F5PKL0"/>
<accession>A0A1F5PKL0</accession>
<evidence type="ECO:0000313" key="2">
    <source>
        <dbReference type="Proteomes" id="UP000177682"/>
    </source>
</evidence>
<reference evidence="1 2" key="1">
    <citation type="journal article" date="2016" name="Nat. Commun.">
        <title>Thousands of microbial genomes shed light on interconnected biogeochemical processes in an aquifer system.</title>
        <authorList>
            <person name="Anantharaman K."/>
            <person name="Brown C.T."/>
            <person name="Hug L.A."/>
            <person name="Sharon I."/>
            <person name="Castelle C.J."/>
            <person name="Probst A.J."/>
            <person name="Thomas B.C."/>
            <person name="Singh A."/>
            <person name="Wilkins M.J."/>
            <person name="Karaoz U."/>
            <person name="Brodie E.L."/>
            <person name="Williams K.H."/>
            <person name="Hubbard S.S."/>
            <person name="Banfield J.F."/>
        </authorList>
    </citation>
    <scope>NUCLEOTIDE SEQUENCE [LARGE SCALE GENOMIC DNA]</scope>
</reference>
<sequence>MLRRIVLVALLVGFAMPSLMVAQKPTLARPFVPSQRIIGVGKDRESLTADQLKNRTELMARAQWFNIMKHRQYWDAPKRIFETRLWDIIQSAAKAQGLDPMRLAARIFLESAGDCNARSSDAVGCAQFTISGGIDAGLVKTERKRVRGRWVRVVTRDDRLNPTLAIPAMARRIKRQTDVYGRPDFEIAEYHMGYGNMLKAVSLSTGVHLDPKRTPITAVRQLIADRSLSYPLVYFGNTNRYKPELYRFLKNLDDSSRSYYFRVEAASQLLAIYRHSKKDYQEIVQANQPKFDGQSELSKRMWSFYGPSDVAKYGVPDLAALIQAWGNGRNGRVVAMPNLPDVFGIRIRTSGMSPIGELTVNPKSRLYNPANQHWYMGSEPATLGCLLYVGFELRRLEGASFGVVETNSLGRDLVYQRVLGGSNPLAGTQLPTHGMQKAFDLPRKNMAASQQSDLVFLLDDLESLGLLSWIPEGAAGQFAYHVVPDPWEWNRKFFENIYKDAKAFMR</sequence>
<evidence type="ECO:0008006" key="3">
    <source>
        <dbReference type="Google" id="ProtNLM"/>
    </source>
</evidence>
<protein>
    <recommendedName>
        <fullName evidence="3">Transglycosylase SLT domain-containing protein</fullName>
    </recommendedName>
</protein>
<gene>
    <name evidence="1" type="ORF">A3E29_03980</name>
</gene>
<dbReference type="EMBL" id="MFEY01000007">
    <property type="protein sequence ID" value="OGE90230.1"/>
    <property type="molecule type" value="Genomic_DNA"/>
</dbReference>
<proteinExistence type="predicted"/>
<evidence type="ECO:0000313" key="1">
    <source>
        <dbReference type="EMBL" id="OGE90230.1"/>
    </source>
</evidence>
<dbReference type="Proteomes" id="UP000177682">
    <property type="component" value="Unassembled WGS sequence"/>
</dbReference>
<name>A0A1F5PKL0_9BACT</name>
<dbReference type="Gene3D" id="1.10.530.10">
    <property type="match status" value="1"/>
</dbReference>
<dbReference type="SUPFAM" id="SSF53955">
    <property type="entry name" value="Lysozyme-like"/>
    <property type="match status" value="1"/>
</dbReference>
<dbReference type="InterPro" id="IPR023346">
    <property type="entry name" value="Lysozyme-like_dom_sf"/>
</dbReference>
<comment type="caution">
    <text evidence="1">The sequence shown here is derived from an EMBL/GenBank/DDBJ whole genome shotgun (WGS) entry which is preliminary data.</text>
</comment>
<organism evidence="1 2">
    <name type="scientific">Candidatus Doudnabacteria bacterium RIFCSPHIGHO2_12_FULL_48_16</name>
    <dbReference type="NCBI Taxonomy" id="1817838"/>
    <lineage>
        <taxon>Bacteria</taxon>
        <taxon>Candidatus Doudnaibacteriota</taxon>
    </lineage>
</organism>